<gene>
    <name evidence="9" type="ORF">LX24_00267</name>
</gene>
<dbReference type="PROSITE" id="PS51379">
    <property type="entry name" value="4FE4S_FER_2"/>
    <property type="match status" value="2"/>
</dbReference>
<dbReference type="PANTHER" id="PTHR43687:SF6">
    <property type="entry name" value="L-ASPARTATE SEMIALDEHYDE SULFURTRANSFERASE IRON-SULFUR SUBUNIT"/>
    <property type="match status" value="1"/>
</dbReference>
<dbReference type="GO" id="GO:0046872">
    <property type="term" value="F:metal ion binding"/>
    <property type="evidence" value="ECO:0007669"/>
    <property type="project" value="UniProtKB-KW"/>
</dbReference>
<keyword evidence="2" id="KW-0004">4Fe-4S</keyword>
<name>A0A5S4ZY46_9FIRM</name>
<protein>
    <submittedName>
        <fullName evidence="9">4Fe-4S binding protein</fullName>
    </submittedName>
</protein>
<reference evidence="9 10" key="1">
    <citation type="submission" date="2019-07" db="EMBL/GenBank/DDBJ databases">
        <title>Genomic Encyclopedia of Type Strains, Phase I: the one thousand microbial genomes (KMG-I) project.</title>
        <authorList>
            <person name="Kyrpides N."/>
        </authorList>
    </citation>
    <scope>NUCLEOTIDE SEQUENCE [LARGE SCALE GENOMIC DNA]</scope>
    <source>
        <strain evidence="9 10">DSM 6562</strain>
    </source>
</reference>
<keyword evidence="7" id="KW-0411">Iron-sulfur</keyword>
<dbReference type="Proteomes" id="UP000323166">
    <property type="component" value="Unassembled WGS sequence"/>
</dbReference>
<keyword evidence="10" id="KW-1185">Reference proteome</keyword>
<dbReference type="PANTHER" id="PTHR43687">
    <property type="entry name" value="ADENYLYLSULFATE REDUCTASE, BETA SUBUNIT"/>
    <property type="match status" value="1"/>
</dbReference>
<proteinExistence type="predicted"/>
<sequence length="135" mass="14636">MTENISEVNNVAKRQIVKIDEEKCNGCGLCVSPCVEGAITIENGKAKVTREELCDGAGFCIGVCPRGALSVETREAPDFDEHAVEMHVKQNPGTYIPQACFNCGRNEDEVAVLPCRKKGQSLWVCTKCLPALIHG</sequence>
<keyword evidence="3" id="KW-0479">Metal-binding</keyword>
<evidence type="ECO:0000256" key="4">
    <source>
        <dbReference type="ARBA" id="ARBA00022737"/>
    </source>
</evidence>
<evidence type="ECO:0000256" key="2">
    <source>
        <dbReference type="ARBA" id="ARBA00022485"/>
    </source>
</evidence>
<feature type="domain" description="4Fe-4S ferredoxin-type" evidence="8">
    <location>
        <begin position="45"/>
        <end position="74"/>
    </location>
</feature>
<keyword evidence="1" id="KW-0813">Transport</keyword>
<evidence type="ECO:0000259" key="8">
    <source>
        <dbReference type="PROSITE" id="PS51379"/>
    </source>
</evidence>
<evidence type="ECO:0000256" key="7">
    <source>
        <dbReference type="ARBA" id="ARBA00023014"/>
    </source>
</evidence>
<dbReference type="AlphaFoldDB" id="A0A5S4ZY46"/>
<keyword evidence="5" id="KW-0249">Electron transport</keyword>
<organism evidence="9 10">
    <name type="scientific">Desulfallas thermosapovorans DSM 6562</name>
    <dbReference type="NCBI Taxonomy" id="1121431"/>
    <lineage>
        <taxon>Bacteria</taxon>
        <taxon>Bacillati</taxon>
        <taxon>Bacillota</taxon>
        <taxon>Clostridia</taxon>
        <taxon>Eubacteriales</taxon>
        <taxon>Desulfallaceae</taxon>
        <taxon>Desulfallas</taxon>
    </lineage>
</organism>
<dbReference type="Pfam" id="PF13237">
    <property type="entry name" value="Fer4_10"/>
    <property type="match status" value="1"/>
</dbReference>
<dbReference type="Gene3D" id="3.30.70.20">
    <property type="match status" value="2"/>
</dbReference>
<dbReference type="SUPFAM" id="SSF54862">
    <property type="entry name" value="4Fe-4S ferredoxins"/>
    <property type="match status" value="1"/>
</dbReference>
<evidence type="ECO:0000256" key="3">
    <source>
        <dbReference type="ARBA" id="ARBA00022723"/>
    </source>
</evidence>
<evidence type="ECO:0000313" key="10">
    <source>
        <dbReference type="Proteomes" id="UP000323166"/>
    </source>
</evidence>
<dbReference type="InterPro" id="IPR050572">
    <property type="entry name" value="Fe-S_Ferredoxin"/>
</dbReference>
<dbReference type="GO" id="GO:0051539">
    <property type="term" value="F:4 iron, 4 sulfur cluster binding"/>
    <property type="evidence" value="ECO:0007669"/>
    <property type="project" value="UniProtKB-KW"/>
</dbReference>
<accession>A0A5S4ZY46</accession>
<keyword evidence="6" id="KW-0408">Iron</keyword>
<dbReference type="RefSeq" id="WP_341473547.1">
    <property type="nucleotide sequence ID" value="NZ_VNHM01000001.1"/>
</dbReference>
<keyword evidence="4" id="KW-0677">Repeat</keyword>
<feature type="domain" description="4Fe-4S ferredoxin-type" evidence="8">
    <location>
        <begin position="15"/>
        <end position="44"/>
    </location>
</feature>
<evidence type="ECO:0000313" key="9">
    <source>
        <dbReference type="EMBL" id="TYO97983.1"/>
    </source>
</evidence>
<dbReference type="InterPro" id="IPR017896">
    <property type="entry name" value="4Fe4S_Fe-S-bd"/>
</dbReference>
<evidence type="ECO:0000256" key="6">
    <source>
        <dbReference type="ARBA" id="ARBA00023004"/>
    </source>
</evidence>
<dbReference type="EMBL" id="VNHM01000001">
    <property type="protein sequence ID" value="TYO97983.1"/>
    <property type="molecule type" value="Genomic_DNA"/>
</dbReference>
<evidence type="ECO:0000256" key="5">
    <source>
        <dbReference type="ARBA" id="ARBA00022982"/>
    </source>
</evidence>
<comment type="caution">
    <text evidence="9">The sequence shown here is derived from an EMBL/GenBank/DDBJ whole genome shotgun (WGS) entry which is preliminary data.</text>
</comment>
<evidence type="ECO:0000256" key="1">
    <source>
        <dbReference type="ARBA" id="ARBA00022448"/>
    </source>
</evidence>